<dbReference type="EMBL" id="LSRX01002109">
    <property type="protein sequence ID" value="OLP76192.1"/>
    <property type="molecule type" value="Genomic_DNA"/>
</dbReference>
<comment type="caution">
    <text evidence="2">The sequence shown here is derived from an EMBL/GenBank/DDBJ whole genome shotgun (WGS) entry which is preliminary data.</text>
</comment>
<sequence length="193" mass="22281">MDRVNAGQAQGAEGPPQAPAQGTAVPFDTGGKVLKAPDTFSPNTTEEEVSQWGDWSFGFRNFLSFMDWGYLTDLKMAEQRTAPIDSADYNGDFFEGREDRKDRFRWKSIDCMVIEEEIQKEREIRKEKEKEKVTTKEKDKDMVDMAEDVAEKAKERKAKAEVEKERKDMERMRGKLRTKATVEKVKAKEKVKE</sequence>
<keyword evidence="3" id="KW-1185">Reference proteome</keyword>
<evidence type="ECO:0000256" key="1">
    <source>
        <dbReference type="SAM" id="MobiDB-lite"/>
    </source>
</evidence>
<dbReference type="Proteomes" id="UP000186817">
    <property type="component" value="Unassembled WGS sequence"/>
</dbReference>
<feature type="compositionally biased region" description="Low complexity" evidence="1">
    <location>
        <begin position="1"/>
        <end position="26"/>
    </location>
</feature>
<feature type="compositionally biased region" description="Basic and acidic residues" evidence="1">
    <location>
        <begin position="151"/>
        <end position="173"/>
    </location>
</feature>
<dbReference type="AlphaFoldDB" id="A0A1Q9BZU5"/>
<feature type="region of interest" description="Disordered" evidence="1">
    <location>
        <begin position="151"/>
        <end position="175"/>
    </location>
</feature>
<evidence type="ECO:0000313" key="3">
    <source>
        <dbReference type="Proteomes" id="UP000186817"/>
    </source>
</evidence>
<reference evidence="2 3" key="1">
    <citation type="submission" date="2016-02" db="EMBL/GenBank/DDBJ databases">
        <title>Genome analysis of coral dinoflagellate symbionts highlights evolutionary adaptations to a symbiotic lifestyle.</title>
        <authorList>
            <person name="Aranda M."/>
            <person name="Li Y."/>
            <person name="Liew Y.J."/>
            <person name="Baumgarten S."/>
            <person name="Simakov O."/>
            <person name="Wilson M."/>
            <person name="Piel J."/>
            <person name="Ashoor H."/>
            <person name="Bougouffa S."/>
            <person name="Bajic V.B."/>
            <person name="Ryu T."/>
            <person name="Ravasi T."/>
            <person name="Bayer T."/>
            <person name="Micklem G."/>
            <person name="Kim H."/>
            <person name="Bhak J."/>
            <person name="Lajeunesse T.C."/>
            <person name="Voolstra C.R."/>
        </authorList>
    </citation>
    <scope>NUCLEOTIDE SEQUENCE [LARGE SCALE GENOMIC DNA]</scope>
    <source>
        <strain evidence="2 3">CCMP2467</strain>
    </source>
</reference>
<feature type="region of interest" description="Disordered" evidence="1">
    <location>
        <begin position="1"/>
        <end position="47"/>
    </location>
</feature>
<accession>A0A1Q9BZU5</accession>
<organism evidence="2 3">
    <name type="scientific">Symbiodinium microadriaticum</name>
    <name type="common">Dinoflagellate</name>
    <name type="synonym">Zooxanthella microadriatica</name>
    <dbReference type="NCBI Taxonomy" id="2951"/>
    <lineage>
        <taxon>Eukaryota</taxon>
        <taxon>Sar</taxon>
        <taxon>Alveolata</taxon>
        <taxon>Dinophyceae</taxon>
        <taxon>Suessiales</taxon>
        <taxon>Symbiodiniaceae</taxon>
        <taxon>Symbiodinium</taxon>
    </lineage>
</organism>
<proteinExistence type="predicted"/>
<gene>
    <name evidence="2" type="ORF">AK812_SmicGene43903</name>
</gene>
<protein>
    <submittedName>
        <fullName evidence="2">Uncharacterized protein</fullName>
    </submittedName>
</protein>
<evidence type="ECO:0000313" key="2">
    <source>
        <dbReference type="EMBL" id="OLP76192.1"/>
    </source>
</evidence>
<name>A0A1Q9BZU5_SYMMI</name>